<dbReference type="InParanoid" id="A0A7R5KE23"/>
<evidence type="ECO:0000313" key="2">
    <source>
        <dbReference type="RefSeq" id="XP_039234604.1"/>
    </source>
</evidence>
<evidence type="ECO:0000313" key="1">
    <source>
        <dbReference type="Proteomes" id="UP000504627"/>
    </source>
</evidence>
<dbReference type="GO" id="GO:1904158">
    <property type="term" value="P:axonemal central apparatus assembly"/>
    <property type="evidence" value="ECO:0007669"/>
    <property type="project" value="TreeGrafter"/>
</dbReference>
<dbReference type="GO" id="GO:0005930">
    <property type="term" value="C:axoneme"/>
    <property type="evidence" value="ECO:0007669"/>
    <property type="project" value="TreeGrafter"/>
</dbReference>
<keyword evidence="1" id="KW-1185">Reference proteome</keyword>
<dbReference type="AlphaFoldDB" id="A0A7R5KE23"/>
<dbReference type="Proteomes" id="UP000504627">
    <property type="component" value="Unplaced"/>
</dbReference>
<accession>A0A7R5KE23</accession>
<name>A0A7R5KE23_9PASS</name>
<dbReference type="InterPro" id="IPR013783">
    <property type="entry name" value="Ig-like_fold"/>
</dbReference>
<dbReference type="Gene3D" id="2.60.40.10">
    <property type="entry name" value="Immunoglobulins"/>
    <property type="match status" value="4"/>
</dbReference>
<dbReference type="PANTHER" id="PTHR23053">
    <property type="entry name" value="DLEC1 DELETED IN LUNG AND ESOPHAGEAL CANCER 1"/>
    <property type="match status" value="1"/>
</dbReference>
<organism evidence="1 2">
    <name type="scientific">Pipra filicauda</name>
    <name type="common">Wire-tailed manakin</name>
    <dbReference type="NCBI Taxonomy" id="649802"/>
    <lineage>
        <taxon>Eukaryota</taxon>
        <taxon>Metazoa</taxon>
        <taxon>Chordata</taxon>
        <taxon>Craniata</taxon>
        <taxon>Vertebrata</taxon>
        <taxon>Euteleostomi</taxon>
        <taxon>Archelosauria</taxon>
        <taxon>Archosauria</taxon>
        <taxon>Dinosauria</taxon>
        <taxon>Saurischia</taxon>
        <taxon>Theropoda</taxon>
        <taxon>Coelurosauria</taxon>
        <taxon>Aves</taxon>
        <taxon>Neognathae</taxon>
        <taxon>Neoaves</taxon>
        <taxon>Telluraves</taxon>
        <taxon>Australaves</taxon>
        <taxon>Passeriformes</taxon>
        <taxon>Pipridae</taxon>
        <taxon>Pipra</taxon>
    </lineage>
</organism>
<dbReference type="RefSeq" id="XP_039234604.1">
    <property type="nucleotide sequence ID" value="XM_039378670.1"/>
</dbReference>
<protein>
    <submittedName>
        <fullName evidence="2">Hydrocephalus-inducing protein-like</fullName>
    </submittedName>
</protein>
<dbReference type="GO" id="GO:0003341">
    <property type="term" value="P:cilium movement"/>
    <property type="evidence" value="ECO:0007669"/>
    <property type="project" value="TreeGrafter"/>
</dbReference>
<proteinExistence type="predicted"/>
<sequence>MSTKQFHFGPLLCGESGEWYKAQNCPGNSEKLPILNDSPMEAEVHFSFENDSKGETFLLDPPSMRLQPKEKKKLSVWAYLTSAGLLGDSLVCWIKDNPEPAVFRLCCQGGHVKLRVSPQELHFNKILLHRTDTQTLVLRNDSPLPMAWHLSGLDDLGDEFSASQGRGIVGPRTDFEVKLDFKAEKIGITNKMIRLEVSDTENILGIVQAETIKVSVEVYDVNLSINMPEGPDGSLEFGTINVLDNKQQVLSLQNKGLYDIEYSFKLTTGSAKRGDLESPFTVRPQGAVLKASRPPLKVEVLFHPTTEVFLESKPILLCQVIDLKSGQGGETVATIPVRVSARAVYSKDSIEPASPIDFGAMVKGTKKRQVLIVENKGALNFKFLIHRAPPLQSSEQEESAPSVRERKRSTQAQLTAGVFTVSPCSGSVGPGGQQKITVDCSPGAEGKCEEQLYIDISNRDPKDNPLGIPFTLTAESCLPALVEDVTSIFEQYPIHSNINLRQTLQSVQGNGVFIRDDNKFIFTKVQPCLER</sequence>
<dbReference type="PANTHER" id="PTHR23053:SF0">
    <property type="entry name" value="HYDROCEPHALUS-INDUCING PROTEIN HOMOLOG"/>
    <property type="match status" value="1"/>
</dbReference>
<dbReference type="GeneID" id="113988584"/>
<gene>
    <name evidence="2" type="primary">LOC113988584</name>
</gene>
<dbReference type="InterPro" id="IPR033305">
    <property type="entry name" value="Hydin-like"/>
</dbReference>
<reference evidence="2" key="1">
    <citation type="submission" date="2025-08" db="UniProtKB">
        <authorList>
            <consortium name="RefSeq"/>
        </authorList>
    </citation>
    <scope>IDENTIFICATION</scope>
    <source>
        <tissue evidence="2">Muscle</tissue>
    </source>
</reference>